<reference evidence="1 2" key="1">
    <citation type="submission" date="2016-11" db="EMBL/GenBank/DDBJ databases">
        <title>Trade-off between light-utilization and light-protection in marine flavobacteria.</title>
        <authorList>
            <person name="Kumagai Y."/>
        </authorList>
    </citation>
    <scope>NUCLEOTIDE SEQUENCE [LARGE SCALE GENOMIC DNA]</scope>
    <source>
        <strain evidence="1 2">NBRC 107741</strain>
    </source>
</reference>
<evidence type="ECO:0000313" key="1">
    <source>
        <dbReference type="EMBL" id="PQB05264.1"/>
    </source>
</evidence>
<protein>
    <recommendedName>
        <fullName evidence="3">Carboxypeptidase-like regulatory domain-containing protein</fullName>
    </recommendedName>
</protein>
<dbReference type="Gene3D" id="2.60.40.1120">
    <property type="entry name" value="Carboxypeptidase-like, regulatory domain"/>
    <property type="match status" value="1"/>
</dbReference>
<dbReference type="RefSeq" id="WP_104813197.1">
    <property type="nucleotide sequence ID" value="NZ_MQUB01000001.1"/>
</dbReference>
<accession>A0A2S7KRL1</accession>
<name>A0A2S7KRL1_9FLAO</name>
<dbReference type="SUPFAM" id="SSF49464">
    <property type="entry name" value="Carboxypeptidase regulatory domain-like"/>
    <property type="match status" value="1"/>
</dbReference>
<evidence type="ECO:0000313" key="2">
    <source>
        <dbReference type="Proteomes" id="UP000239800"/>
    </source>
</evidence>
<gene>
    <name evidence="1" type="ORF">BST85_10480</name>
</gene>
<dbReference type="EMBL" id="MQUB01000001">
    <property type="protein sequence ID" value="PQB05264.1"/>
    <property type="molecule type" value="Genomic_DNA"/>
</dbReference>
<dbReference type="Proteomes" id="UP000239800">
    <property type="component" value="Unassembled WGS sequence"/>
</dbReference>
<dbReference type="OrthoDB" id="1223654at2"/>
<dbReference type="InterPro" id="IPR008969">
    <property type="entry name" value="CarboxyPept-like_regulatory"/>
</dbReference>
<organism evidence="1 2">
    <name type="scientific">Aureitalea marina</name>
    <dbReference type="NCBI Taxonomy" id="930804"/>
    <lineage>
        <taxon>Bacteria</taxon>
        <taxon>Pseudomonadati</taxon>
        <taxon>Bacteroidota</taxon>
        <taxon>Flavobacteriia</taxon>
        <taxon>Flavobacteriales</taxon>
        <taxon>Flavobacteriaceae</taxon>
        <taxon>Aureitalea</taxon>
    </lineage>
</organism>
<comment type="caution">
    <text evidence="1">The sequence shown here is derived from an EMBL/GenBank/DDBJ whole genome shotgun (WGS) entry which is preliminary data.</text>
</comment>
<proteinExistence type="predicted"/>
<dbReference type="AlphaFoldDB" id="A0A2S7KRL1"/>
<keyword evidence="2" id="KW-1185">Reference proteome</keyword>
<sequence>MKKNNYLNLRSTFIILFFLLSLSLRSQTILGYVYDQEKGTPLVGATVYLNGTTIGTLTDFDGKFIIATDRVIRASLIISYMGYETVPVNNPYRPEVIEVVLNPVVASLDQVTLNTGKEYWSREKMLREFKKQFLGLGRSGELCRIENEEDIDLWFQPENETLKASADVPIRIYNNYLGYAIEYDLKEFEAKYDSPQRENPYCRFVYYEGSSFYRDMGSSDAMKEIFRLQRNNAYDGSVQHFFRSMIADQLKEEGYSFYNGALKISPKRVYGLVDKQDHYLVYFKRNFILNHKKKLNSRVVISDHEAPIKVYYDGNYEPARRVRFDGDLGEYRIAKTLPLDYQGN</sequence>
<dbReference type="Pfam" id="PF13715">
    <property type="entry name" value="CarbopepD_reg_2"/>
    <property type="match status" value="1"/>
</dbReference>
<evidence type="ECO:0008006" key="3">
    <source>
        <dbReference type="Google" id="ProtNLM"/>
    </source>
</evidence>